<keyword evidence="6" id="KW-0902">Two-component regulatory system</keyword>
<dbReference type="Pfam" id="PF02518">
    <property type="entry name" value="HATPase_c"/>
    <property type="match status" value="1"/>
</dbReference>
<name>A0A2P1PA47_9RICK</name>
<dbReference type="Gene3D" id="3.30.565.10">
    <property type="entry name" value="Histidine kinase-like ATPase, C-terminal domain"/>
    <property type="match status" value="1"/>
</dbReference>
<dbReference type="CDD" id="cd00130">
    <property type="entry name" value="PAS"/>
    <property type="match status" value="1"/>
</dbReference>
<dbReference type="GO" id="GO:0005524">
    <property type="term" value="F:ATP binding"/>
    <property type="evidence" value="ECO:0007669"/>
    <property type="project" value="UniProtKB-KW"/>
</dbReference>
<keyword evidence="1" id="KW-0597">Phosphoprotein</keyword>
<sequence length="365" mass="40509">MRLDINIVDSLPVAIFWKDLLGRYLECNMNMAQLLGYGSPKDIIGKKDQDLIWSQYSHQLELGDNYVIANKKTHTTQEQVVVKDNKMTLLLTTKAPLEDSEGKLIGVIGTMLDLENNNFTNFNMTLINQMVQNSRSLALQQIKHDIKSPLTGIIALGEFITLGNLKDEEGLKDLIGHLGEASSSLSKFLDSLSSVCERSFFDPESHALVDLNALILNAINLGRPAAILKSLTIQTDLEDGILVFSNEHKLFRLVMELISNAIKYTESGGIKIIAKRIMNNTHDHGVEIKFIDTGCGMSQENLDILNQQNGLTSIKYEELEKGKGFGLGMVKSTAKTLSIDIKAAKTPQGTTIILYIKSNDDKLRK</sequence>
<accession>A0A2P1PA47</accession>
<evidence type="ECO:0000259" key="7">
    <source>
        <dbReference type="PROSITE" id="PS50109"/>
    </source>
</evidence>
<reference evidence="8 9" key="1">
    <citation type="submission" date="2018-03" db="EMBL/GenBank/DDBJ databases">
        <title>A gene transfer event suggests a long-term partnership between eustigmatophyte algae and a novel lineage of endosymbiotic bacteria.</title>
        <authorList>
            <person name="Yurchenko T."/>
            <person name="Sevcikova T."/>
            <person name="Pribyl P."/>
            <person name="El Karkouri K."/>
            <person name="Klimes V."/>
            <person name="Amaral R."/>
            <person name="Zbrankova V."/>
            <person name="Kim E."/>
            <person name="Raoult D."/>
            <person name="Santos L.M.A."/>
            <person name="Elias M."/>
        </authorList>
    </citation>
    <scope>NUCLEOTIDE SEQUENCE [LARGE SCALE GENOMIC DNA]</scope>
    <source>
        <strain evidence="8">CCALA 838</strain>
    </source>
</reference>
<keyword evidence="4" id="KW-0418">Kinase</keyword>
<keyword evidence="3" id="KW-0547">Nucleotide-binding</keyword>
<evidence type="ECO:0000256" key="3">
    <source>
        <dbReference type="ARBA" id="ARBA00022741"/>
    </source>
</evidence>
<evidence type="ECO:0000256" key="5">
    <source>
        <dbReference type="ARBA" id="ARBA00022840"/>
    </source>
</evidence>
<dbReference type="KEGG" id="ptc:phytr_12040"/>
<dbReference type="NCBIfam" id="TIGR00229">
    <property type="entry name" value="sensory_box"/>
    <property type="match status" value="1"/>
</dbReference>
<evidence type="ECO:0000256" key="2">
    <source>
        <dbReference type="ARBA" id="ARBA00022679"/>
    </source>
</evidence>
<dbReference type="InterPro" id="IPR035965">
    <property type="entry name" value="PAS-like_dom_sf"/>
</dbReference>
<dbReference type="InterPro" id="IPR013656">
    <property type="entry name" value="PAS_4"/>
</dbReference>
<dbReference type="InterPro" id="IPR036890">
    <property type="entry name" value="HATPase_C_sf"/>
</dbReference>
<keyword evidence="9" id="KW-1185">Reference proteome</keyword>
<protein>
    <recommendedName>
        <fullName evidence="7">Histidine kinase domain-containing protein</fullName>
    </recommendedName>
</protein>
<dbReference type="InterPro" id="IPR000014">
    <property type="entry name" value="PAS"/>
</dbReference>
<dbReference type="InterPro" id="IPR003594">
    <property type="entry name" value="HATPase_dom"/>
</dbReference>
<dbReference type="GO" id="GO:0000160">
    <property type="term" value="P:phosphorelay signal transduction system"/>
    <property type="evidence" value="ECO:0007669"/>
    <property type="project" value="UniProtKB-KW"/>
</dbReference>
<dbReference type="EMBL" id="CP027845">
    <property type="protein sequence ID" value="AVP88129.1"/>
    <property type="molecule type" value="Genomic_DNA"/>
</dbReference>
<dbReference type="Proteomes" id="UP000241762">
    <property type="component" value="Chromosome"/>
</dbReference>
<dbReference type="SMART" id="SM00387">
    <property type="entry name" value="HATPase_c"/>
    <property type="match status" value="1"/>
</dbReference>
<dbReference type="PANTHER" id="PTHR43065">
    <property type="entry name" value="SENSOR HISTIDINE KINASE"/>
    <property type="match status" value="1"/>
</dbReference>
<dbReference type="SUPFAM" id="SSF55785">
    <property type="entry name" value="PYP-like sensor domain (PAS domain)"/>
    <property type="match status" value="1"/>
</dbReference>
<dbReference type="AlphaFoldDB" id="A0A2P1PA47"/>
<evidence type="ECO:0000313" key="9">
    <source>
        <dbReference type="Proteomes" id="UP000241762"/>
    </source>
</evidence>
<dbReference type="Pfam" id="PF08448">
    <property type="entry name" value="PAS_4"/>
    <property type="match status" value="1"/>
</dbReference>
<dbReference type="SUPFAM" id="SSF55874">
    <property type="entry name" value="ATPase domain of HSP90 chaperone/DNA topoisomerase II/histidine kinase"/>
    <property type="match status" value="1"/>
</dbReference>
<dbReference type="RefSeq" id="WP_106874943.1">
    <property type="nucleotide sequence ID" value="NZ_CP027845.1"/>
</dbReference>
<dbReference type="OrthoDB" id="9812260at2"/>
<evidence type="ECO:0000256" key="4">
    <source>
        <dbReference type="ARBA" id="ARBA00022777"/>
    </source>
</evidence>
<dbReference type="PROSITE" id="PS50109">
    <property type="entry name" value="HIS_KIN"/>
    <property type="match status" value="1"/>
</dbReference>
<keyword evidence="2" id="KW-0808">Transferase</keyword>
<proteinExistence type="predicted"/>
<keyword evidence="5" id="KW-0067">ATP-binding</keyword>
<dbReference type="PANTHER" id="PTHR43065:SF10">
    <property type="entry name" value="PEROXIDE STRESS-ACTIVATED HISTIDINE KINASE MAK3"/>
    <property type="match status" value="1"/>
</dbReference>
<dbReference type="InterPro" id="IPR005467">
    <property type="entry name" value="His_kinase_dom"/>
</dbReference>
<dbReference type="Gene3D" id="3.30.450.20">
    <property type="entry name" value="PAS domain"/>
    <property type="match status" value="1"/>
</dbReference>
<organism evidence="8 9">
    <name type="scientific">Candidatus Phycorickettsia trachydisci</name>
    <dbReference type="NCBI Taxonomy" id="2115978"/>
    <lineage>
        <taxon>Bacteria</taxon>
        <taxon>Pseudomonadati</taxon>
        <taxon>Pseudomonadota</taxon>
        <taxon>Alphaproteobacteria</taxon>
        <taxon>Rickettsiales</taxon>
        <taxon>Rickettsiaceae</taxon>
        <taxon>Candidatus Phycorickettsia</taxon>
    </lineage>
</organism>
<evidence type="ECO:0000256" key="1">
    <source>
        <dbReference type="ARBA" id="ARBA00022553"/>
    </source>
</evidence>
<evidence type="ECO:0000256" key="6">
    <source>
        <dbReference type="ARBA" id="ARBA00023012"/>
    </source>
</evidence>
<gene>
    <name evidence="8" type="ORF">phytr_12040</name>
</gene>
<feature type="domain" description="Histidine kinase" evidence="7">
    <location>
        <begin position="141"/>
        <end position="360"/>
    </location>
</feature>
<dbReference type="GO" id="GO:0016301">
    <property type="term" value="F:kinase activity"/>
    <property type="evidence" value="ECO:0007669"/>
    <property type="project" value="UniProtKB-KW"/>
</dbReference>
<evidence type="ECO:0000313" key="8">
    <source>
        <dbReference type="EMBL" id="AVP88129.1"/>
    </source>
</evidence>